<keyword evidence="5 7" id="KW-1133">Transmembrane helix</keyword>
<dbReference type="PANTHER" id="PTHR33362">
    <property type="entry name" value="SIALIC ACID TRAP TRANSPORTER PERMEASE PROTEIN SIAT-RELATED"/>
    <property type="match status" value="1"/>
</dbReference>
<gene>
    <name evidence="9" type="ORF">D7Z54_20645</name>
</gene>
<dbReference type="OrthoDB" id="9785600at2"/>
<dbReference type="InterPro" id="IPR004681">
    <property type="entry name" value="TRAP_DctM"/>
</dbReference>
<dbReference type="RefSeq" id="WP_125558558.1">
    <property type="nucleotide sequence ID" value="NZ_RBVX01000024.1"/>
</dbReference>
<dbReference type="EMBL" id="RBVX01000024">
    <property type="protein sequence ID" value="RSL31451.1"/>
    <property type="molecule type" value="Genomic_DNA"/>
</dbReference>
<evidence type="ECO:0000256" key="3">
    <source>
        <dbReference type="ARBA" id="ARBA00022519"/>
    </source>
</evidence>
<accession>A0A3R9QII3</accession>
<evidence type="ECO:0000256" key="4">
    <source>
        <dbReference type="ARBA" id="ARBA00022692"/>
    </source>
</evidence>
<comment type="caution">
    <text evidence="9">The sequence shown here is derived from an EMBL/GenBank/DDBJ whole genome shotgun (WGS) entry which is preliminary data.</text>
</comment>
<dbReference type="Proteomes" id="UP000275076">
    <property type="component" value="Unassembled WGS sequence"/>
</dbReference>
<dbReference type="Pfam" id="PF06808">
    <property type="entry name" value="DctM"/>
    <property type="match status" value="1"/>
</dbReference>
<dbReference type="NCBIfam" id="TIGR00786">
    <property type="entry name" value="dctM"/>
    <property type="match status" value="1"/>
</dbReference>
<dbReference type="InterPro" id="IPR010656">
    <property type="entry name" value="DctM"/>
</dbReference>
<dbReference type="GO" id="GO:0022857">
    <property type="term" value="F:transmembrane transporter activity"/>
    <property type="evidence" value="ECO:0007669"/>
    <property type="project" value="TreeGrafter"/>
</dbReference>
<comment type="subcellular location">
    <subcellularLocation>
        <location evidence="1">Cell inner membrane</location>
        <topology evidence="1">Multi-pass membrane protein</topology>
    </subcellularLocation>
</comment>
<name>A0A3R9QII3_9BACI</name>
<protein>
    <submittedName>
        <fullName evidence="9">TRAP transporter large permease</fullName>
    </submittedName>
</protein>
<feature type="transmembrane region" description="Helical" evidence="7">
    <location>
        <begin position="395"/>
        <end position="416"/>
    </location>
</feature>
<evidence type="ECO:0000256" key="6">
    <source>
        <dbReference type="ARBA" id="ARBA00023136"/>
    </source>
</evidence>
<proteinExistence type="predicted"/>
<feature type="transmembrane region" description="Helical" evidence="7">
    <location>
        <begin position="46"/>
        <end position="67"/>
    </location>
</feature>
<feature type="transmembrane region" description="Helical" evidence="7">
    <location>
        <begin position="311"/>
        <end position="342"/>
    </location>
</feature>
<feature type="transmembrane region" description="Helical" evidence="7">
    <location>
        <begin position="169"/>
        <end position="191"/>
    </location>
</feature>
<feature type="transmembrane region" description="Helical" evidence="7">
    <location>
        <begin position="87"/>
        <end position="114"/>
    </location>
</feature>
<feature type="transmembrane region" description="Helical" evidence="7">
    <location>
        <begin position="270"/>
        <end position="291"/>
    </location>
</feature>
<feature type="transmembrane region" description="Helical" evidence="7">
    <location>
        <begin position="6"/>
        <end position="34"/>
    </location>
</feature>
<dbReference type="PIRSF" id="PIRSF006066">
    <property type="entry name" value="HI0050"/>
    <property type="match status" value="1"/>
</dbReference>
<feature type="transmembrane region" description="Helical" evidence="7">
    <location>
        <begin position="134"/>
        <end position="157"/>
    </location>
</feature>
<keyword evidence="10" id="KW-1185">Reference proteome</keyword>
<evidence type="ECO:0000259" key="8">
    <source>
        <dbReference type="Pfam" id="PF06808"/>
    </source>
</evidence>
<dbReference type="PANTHER" id="PTHR33362:SF2">
    <property type="entry name" value="TRAP TRANSPORTER LARGE PERMEASE PROTEIN"/>
    <property type="match status" value="1"/>
</dbReference>
<feature type="transmembrane region" description="Helical" evidence="7">
    <location>
        <begin position="212"/>
        <end position="234"/>
    </location>
</feature>
<organism evidence="9 10">
    <name type="scientific">Salibacterium salarium</name>
    <dbReference type="NCBI Taxonomy" id="284579"/>
    <lineage>
        <taxon>Bacteria</taxon>
        <taxon>Bacillati</taxon>
        <taxon>Bacillota</taxon>
        <taxon>Bacilli</taxon>
        <taxon>Bacillales</taxon>
        <taxon>Bacillaceae</taxon>
    </lineage>
</organism>
<evidence type="ECO:0000256" key="2">
    <source>
        <dbReference type="ARBA" id="ARBA00022475"/>
    </source>
</evidence>
<keyword evidence="6 7" id="KW-0472">Membrane</keyword>
<dbReference type="GO" id="GO:0005886">
    <property type="term" value="C:plasma membrane"/>
    <property type="evidence" value="ECO:0007669"/>
    <property type="project" value="UniProtKB-SubCell"/>
</dbReference>
<evidence type="ECO:0000313" key="10">
    <source>
        <dbReference type="Proteomes" id="UP000275076"/>
    </source>
</evidence>
<feature type="domain" description="TRAP C4-dicarboxylate transport system permease DctM subunit" evidence="8">
    <location>
        <begin position="6"/>
        <end position="414"/>
    </location>
</feature>
<evidence type="ECO:0000313" key="9">
    <source>
        <dbReference type="EMBL" id="RSL31451.1"/>
    </source>
</evidence>
<sequence length="425" mass="45345">MSIFLIVLFFILMLGGLPIAISLGVSSVVTIFAFSDIPLNIVAQSMFSSMNSFIMVAVPLFILTGVIMDEGGVAEEIFNFSKSIVGWLYGGLGHVNIFASLIFAGMAGSSVADVASTGRISINAMHRNGYSKKYATAITLVSSMLATVIPPSILMVIAASTAGVSIGQALFAGLIPGLIIALIMMVINYVYCKKKNIGDKTPFSFSNVLKSFMKAFPALLAPIILLGGILSGFFTATEAAAIAALYTLIVAVFIYRGVKISGLPNIFYRTAKLTGTILFIAVTAQVASWVFEFDGLPGQIAAYVSEVSDNPTIILFLLFGFLLVVGMFMDATAAIFVLTPILMPTINAVGIDPLFFVVFMVMVLSFGLITPPVGVCLYAASNITGLSIEEISKSTLPWMILAVFVLMIFIIFPGLITEPIQWMNL</sequence>
<keyword evidence="2" id="KW-1003">Cell membrane</keyword>
<keyword evidence="3" id="KW-0997">Cell inner membrane</keyword>
<evidence type="ECO:0000256" key="1">
    <source>
        <dbReference type="ARBA" id="ARBA00004429"/>
    </source>
</evidence>
<feature type="transmembrane region" description="Helical" evidence="7">
    <location>
        <begin position="240"/>
        <end position="258"/>
    </location>
</feature>
<keyword evidence="4 7" id="KW-0812">Transmembrane</keyword>
<dbReference type="AlphaFoldDB" id="A0A3R9QII3"/>
<evidence type="ECO:0000256" key="5">
    <source>
        <dbReference type="ARBA" id="ARBA00022989"/>
    </source>
</evidence>
<evidence type="ECO:0000256" key="7">
    <source>
        <dbReference type="SAM" id="Phobius"/>
    </source>
</evidence>
<feature type="transmembrane region" description="Helical" evidence="7">
    <location>
        <begin position="354"/>
        <end position="380"/>
    </location>
</feature>
<reference evidence="9 10" key="1">
    <citation type="submission" date="2018-10" db="EMBL/GenBank/DDBJ databases">
        <title>Draft genome sequence of Bacillus salarius IM0101, isolated from a hypersaline soil in Inner Mongolia, China.</title>
        <authorList>
            <person name="Yamprayoonswat W."/>
            <person name="Boonvisut S."/>
            <person name="Jumpathong W."/>
            <person name="Sittihan S."/>
            <person name="Ruangsuj P."/>
            <person name="Wanthongcharoen S."/>
            <person name="Thongpramul N."/>
            <person name="Pimmason S."/>
            <person name="Yu B."/>
            <person name="Yasawong M."/>
        </authorList>
    </citation>
    <scope>NUCLEOTIDE SEQUENCE [LARGE SCALE GENOMIC DNA]</scope>
    <source>
        <strain evidence="9 10">IM0101</strain>
    </source>
</reference>